<comment type="similarity">
    <text evidence="1 4">Belongs to the FGGY kinase family.</text>
</comment>
<proteinExistence type="inferred from homology"/>
<reference evidence="8" key="1">
    <citation type="submission" date="2012-03" db="EMBL/GenBank/DDBJ databases">
        <title>Complete sequence of chromosome of Deinococcus peraridilitoris DSM 19664.</title>
        <authorList>
            <person name="Lucas S."/>
            <person name="Copeland A."/>
            <person name="Lapidus A."/>
            <person name="Glavina del Rio T."/>
            <person name="Dalin E."/>
            <person name="Tice H."/>
            <person name="Bruce D."/>
            <person name="Goodwin L."/>
            <person name="Pitluck S."/>
            <person name="Peters L."/>
            <person name="Mikhailova N."/>
            <person name="Lu M."/>
            <person name="Kyrpides N."/>
            <person name="Mavromatis K."/>
            <person name="Ivanova N."/>
            <person name="Brettin T."/>
            <person name="Detter J.C."/>
            <person name="Han C."/>
            <person name="Larimer F."/>
            <person name="Land M."/>
            <person name="Hauser L."/>
            <person name="Markowitz V."/>
            <person name="Cheng J.-F."/>
            <person name="Hugenholtz P."/>
            <person name="Woyke T."/>
            <person name="Wu D."/>
            <person name="Pukall R."/>
            <person name="Steenblock K."/>
            <person name="Brambilla E."/>
            <person name="Klenk H.-P."/>
            <person name="Eisen J.A."/>
        </authorList>
    </citation>
    <scope>NUCLEOTIDE SEQUENCE [LARGE SCALE GENOMIC DNA]</scope>
    <source>
        <strain evidence="8">DSM 19664 / LMG 22246 / CIP 109416 / KR-200</strain>
    </source>
</reference>
<organism evidence="7 8">
    <name type="scientific">Deinococcus peraridilitoris (strain DSM 19664 / LMG 22246 / CIP 109416 / KR-200)</name>
    <dbReference type="NCBI Taxonomy" id="937777"/>
    <lineage>
        <taxon>Bacteria</taxon>
        <taxon>Thermotogati</taxon>
        <taxon>Deinococcota</taxon>
        <taxon>Deinococci</taxon>
        <taxon>Deinococcales</taxon>
        <taxon>Deinococcaceae</taxon>
        <taxon>Deinococcus</taxon>
    </lineage>
</organism>
<dbReference type="Gene3D" id="3.30.420.40">
    <property type="match status" value="2"/>
</dbReference>
<evidence type="ECO:0000313" key="8">
    <source>
        <dbReference type="Proteomes" id="UP000010467"/>
    </source>
</evidence>
<dbReference type="CDD" id="cd07770">
    <property type="entry name" value="ASKHA_NBD_FGGY_GntK"/>
    <property type="match status" value="1"/>
</dbReference>
<dbReference type="InterPro" id="IPR018484">
    <property type="entry name" value="FGGY_N"/>
</dbReference>
<dbReference type="InterPro" id="IPR050406">
    <property type="entry name" value="FGGY_Carb_Kinase"/>
</dbReference>
<dbReference type="GO" id="GO:0005975">
    <property type="term" value="P:carbohydrate metabolic process"/>
    <property type="evidence" value="ECO:0007669"/>
    <property type="project" value="InterPro"/>
</dbReference>
<dbReference type="STRING" id="937777.Deipe_2534"/>
<dbReference type="AlphaFoldDB" id="L0A3I6"/>
<keyword evidence="3 4" id="KW-0418">Kinase</keyword>
<feature type="domain" description="Carbohydrate kinase FGGY C-terminal" evidence="6">
    <location>
        <begin position="263"/>
        <end position="458"/>
    </location>
</feature>
<accession>L0A3I6</accession>
<dbReference type="InterPro" id="IPR000577">
    <property type="entry name" value="Carb_kinase_FGGY"/>
</dbReference>
<dbReference type="PROSITE" id="PS00445">
    <property type="entry name" value="FGGY_KINASES_2"/>
    <property type="match status" value="1"/>
</dbReference>
<dbReference type="Pfam" id="PF00370">
    <property type="entry name" value="FGGY_N"/>
    <property type="match status" value="1"/>
</dbReference>
<dbReference type="Pfam" id="PF02782">
    <property type="entry name" value="FGGY_C"/>
    <property type="match status" value="1"/>
</dbReference>
<dbReference type="PROSITE" id="PS00933">
    <property type="entry name" value="FGGY_KINASES_1"/>
    <property type="match status" value="1"/>
</dbReference>
<evidence type="ECO:0000259" key="5">
    <source>
        <dbReference type="Pfam" id="PF00370"/>
    </source>
</evidence>
<dbReference type="Proteomes" id="UP000010467">
    <property type="component" value="Chromosome"/>
</dbReference>
<evidence type="ECO:0000259" key="6">
    <source>
        <dbReference type="Pfam" id="PF02782"/>
    </source>
</evidence>
<feature type="domain" description="Carbohydrate kinase FGGY N-terminal" evidence="5">
    <location>
        <begin position="12"/>
        <end position="254"/>
    </location>
</feature>
<dbReference type="eggNOG" id="COG1070">
    <property type="taxonomic scope" value="Bacteria"/>
</dbReference>
<evidence type="ECO:0000313" key="7">
    <source>
        <dbReference type="EMBL" id="AFZ67999.1"/>
    </source>
</evidence>
<keyword evidence="2 4" id="KW-0808">Transferase</keyword>
<dbReference type="KEGG" id="dpd:Deipe_2534"/>
<evidence type="ECO:0000256" key="4">
    <source>
        <dbReference type="RuleBase" id="RU003733"/>
    </source>
</evidence>
<dbReference type="RefSeq" id="WP_015236301.1">
    <property type="nucleotide sequence ID" value="NC_019793.1"/>
</dbReference>
<dbReference type="InterPro" id="IPR043129">
    <property type="entry name" value="ATPase_NBD"/>
</dbReference>
<dbReference type="HOGENOM" id="CLU_009281_3_2_0"/>
<gene>
    <name evidence="7" type="ordered locus">Deipe_2534</name>
</gene>
<evidence type="ECO:0000256" key="2">
    <source>
        <dbReference type="ARBA" id="ARBA00022679"/>
    </source>
</evidence>
<dbReference type="SUPFAM" id="SSF53067">
    <property type="entry name" value="Actin-like ATPase domain"/>
    <property type="match status" value="2"/>
</dbReference>
<dbReference type="EMBL" id="CP003382">
    <property type="protein sequence ID" value="AFZ67999.1"/>
    <property type="molecule type" value="Genomic_DNA"/>
</dbReference>
<dbReference type="PANTHER" id="PTHR43095">
    <property type="entry name" value="SUGAR KINASE"/>
    <property type="match status" value="1"/>
</dbReference>
<evidence type="ECO:0000256" key="1">
    <source>
        <dbReference type="ARBA" id="ARBA00009156"/>
    </source>
</evidence>
<sequence>MTLATARMIALMYIGVDLGTTSTKVAAFGASGELLALASHGYPLEVPEPGAAEQDPGMIVQATLKGLGEVVAKVGAQRVRALCFGAAMHSIVPLDASGVPLTRALTWADGRASRWAERIRRIEGGARVAARTGTPPYAMSPLAKLRWLREEYPEVTAQAARFISIKEYVLHALFGIWAVDHSTASASGLFGLLARDWDDEALNLARVKREQLSPLVPTTWRLPPLRPEIARELGLDPQTPAIIGANDGALSNLGSGAVTPGIAAISLGTSGAMRVTVDSPYVEPGGRTFCYALTEDRWVVGGPTNNGAIVLRWLRDNFAPTDAAYARAKGEDPYQALLSLAARAPAGSDGLLFLPYLLGERAPLWSSGARGAYIGVSIEHRREHFLRAALEGVALNLALVSGLLAGRVPTPRELRASGGFARSPLWRQILCDVLDRPLGIPQTVETAALGATLLARVALGELPGLEAAGALVSVQDQHSPDPAASAVYADLLPIFARLAEGLLDDSRALVALQRQEED</sequence>
<dbReference type="PANTHER" id="PTHR43095:SF2">
    <property type="entry name" value="GLUCONOKINASE"/>
    <property type="match status" value="1"/>
</dbReference>
<name>L0A3I6_DEIPD</name>
<dbReference type="InterPro" id="IPR018483">
    <property type="entry name" value="Carb_kinase_FGGY_CS"/>
</dbReference>
<dbReference type="InterPro" id="IPR018485">
    <property type="entry name" value="FGGY_C"/>
</dbReference>
<protein>
    <submittedName>
        <fullName evidence="7">Pentulose/hexulose kinase</fullName>
    </submittedName>
</protein>
<dbReference type="PATRIC" id="fig|937777.3.peg.2540"/>
<evidence type="ECO:0000256" key="3">
    <source>
        <dbReference type="ARBA" id="ARBA00022777"/>
    </source>
</evidence>
<dbReference type="GO" id="GO:0016773">
    <property type="term" value="F:phosphotransferase activity, alcohol group as acceptor"/>
    <property type="evidence" value="ECO:0007669"/>
    <property type="project" value="InterPro"/>
</dbReference>
<dbReference type="PIRSF" id="PIRSF000538">
    <property type="entry name" value="GlpK"/>
    <property type="match status" value="1"/>
</dbReference>
<dbReference type="GO" id="GO:0016301">
    <property type="term" value="F:kinase activity"/>
    <property type="evidence" value="ECO:0007669"/>
    <property type="project" value="UniProtKB-KW"/>
</dbReference>
<keyword evidence="8" id="KW-1185">Reference proteome</keyword>